<proteinExistence type="predicted"/>
<dbReference type="Pfam" id="PF13558">
    <property type="entry name" value="SbcC_Walker_B"/>
    <property type="match status" value="1"/>
</dbReference>
<feature type="domain" description="SMC hinge" evidence="2">
    <location>
        <begin position="511"/>
        <end position="602"/>
    </location>
</feature>
<dbReference type="GO" id="GO:0005524">
    <property type="term" value="F:ATP binding"/>
    <property type="evidence" value="ECO:0007669"/>
    <property type="project" value="InterPro"/>
</dbReference>
<dbReference type="PANTHER" id="PTHR32182:SF0">
    <property type="entry name" value="DNA REPLICATION AND REPAIR PROTEIN RECF"/>
    <property type="match status" value="1"/>
</dbReference>
<evidence type="ECO:0000259" key="2">
    <source>
        <dbReference type="Pfam" id="PF06470"/>
    </source>
</evidence>
<dbReference type="InterPro" id="IPR027417">
    <property type="entry name" value="P-loop_NTPase"/>
</dbReference>
<accession>A0A7W6W928</accession>
<dbReference type="InterPro" id="IPR010935">
    <property type="entry name" value="SMC_hinge"/>
</dbReference>
<dbReference type="GO" id="GO:0005694">
    <property type="term" value="C:chromosome"/>
    <property type="evidence" value="ECO:0007669"/>
    <property type="project" value="InterPro"/>
</dbReference>
<organism evidence="3 4">
    <name type="scientific">Roseospira visakhapatnamensis</name>
    <dbReference type="NCBI Taxonomy" id="390880"/>
    <lineage>
        <taxon>Bacteria</taxon>
        <taxon>Pseudomonadati</taxon>
        <taxon>Pseudomonadota</taxon>
        <taxon>Alphaproteobacteria</taxon>
        <taxon>Rhodospirillales</taxon>
        <taxon>Rhodospirillaceae</taxon>
        <taxon>Roseospira</taxon>
    </lineage>
</organism>
<dbReference type="Pfam" id="PF13555">
    <property type="entry name" value="AAA_29"/>
    <property type="match status" value="1"/>
</dbReference>
<name>A0A7W6W928_9PROT</name>
<dbReference type="PANTHER" id="PTHR32182">
    <property type="entry name" value="DNA REPLICATION AND REPAIR PROTEIN RECF"/>
    <property type="match status" value="1"/>
</dbReference>
<dbReference type="GO" id="GO:0006302">
    <property type="term" value="P:double-strand break repair"/>
    <property type="evidence" value="ECO:0007669"/>
    <property type="project" value="TreeGrafter"/>
</dbReference>
<evidence type="ECO:0000256" key="1">
    <source>
        <dbReference type="SAM" id="Coils"/>
    </source>
</evidence>
<reference evidence="3 4" key="1">
    <citation type="submission" date="2020-08" db="EMBL/GenBank/DDBJ databases">
        <title>Genome sequencing of Purple Non-Sulfur Bacteria from various extreme environments.</title>
        <authorList>
            <person name="Mayer M."/>
        </authorList>
    </citation>
    <scope>NUCLEOTIDE SEQUENCE [LARGE SCALE GENOMIC DNA]</scope>
    <source>
        <strain evidence="3 4">JA131</strain>
    </source>
</reference>
<dbReference type="GO" id="GO:0051276">
    <property type="term" value="P:chromosome organization"/>
    <property type="evidence" value="ECO:0007669"/>
    <property type="project" value="InterPro"/>
</dbReference>
<evidence type="ECO:0000313" key="4">
    <source>
        <dbReference type="Proteomes" id="UP000554286"/>
    </source>
</evidence>
<gene>
    <name evidence="3" type="ORF">GGD89_001032</name>
</gene>
<dbReference type="Gene3D" id="3.40.50.300">
    <property type="entry name" value="P-loop containing nucleotide triphosphate hydrolases"/>
    <property type="match status" value="1"/>
</dbReference>
<dbReference type="AlphaFoldDB" id="A0A7W6W928"/>
<dbReference type="SUPFAM" id="SSF52540">
    <property type="entry name" value="P-loop containing nucleoside triphosphate hydrolases"/>
    <property type="match status" value="1"/>
</dbReference>
<comment type="caution">
    <text evidence="3">The sequence shown here is derived from an EMBL/GenBank/DDBJ whole genome shotgun (WGS) entry which is preliminary data.</text>
</comment>
<keyword evidence="4" id="KW-1185">Reference proteome</keyword>
<sequence>MIGLTRIGMVNWHQFPHQDIDIDGNAALVGENRSGKSTLLDLIQTVMSGNGLGKYLELNARASGGKRKGRRSVHAYILGRTGDGPEGVKRPEAQCVLFLTFERPDGWPVTLGVVMEARVQDAKESTRARFIADGVKLSVDDLVDRPEGSGEEGGLPKDWDAVIRPWLESACVEAGGQLIAHPESKPAMHFVGDYLKLLSTGRLPIPPDRFLRAFGNAARLKDISSVNDFIRDYILEKDDVRIDQLRESIRDYRGYAREITLLRKKLDHLKPLAERIEAHARHLRLQDITRWGEARAKALSARIAMGRHQRLAREGLEKQAVVRADLERIKCEWAELEAERKGLERLINAASETQRMTELRGQRGDLERGKKDAFNDILGHYKVVVDLVNVLLAADMIPPNLGRILETLRLLREQGGADQPPRWPKDPQAVEGLLGALCLERERLTGSLETAADALTVERAEVDGRTRELTRQIEEITRRGFSIRPEVEALREDLRRMGIPSHLLCERLEVVDEGWRLALEVLLGRDREAILVGREHVETAIRHLQDNRRIYRGCRVANSRKLTEGGAAQPGTLASVVRSDDPLATAFVLRRIGNVRLAETIADLHAEGRAIMRDGTYDDGLAVEVRQLGRNDGHKIGANAGRSSLRSLERERDGLRARSAELEKDRKRHGSVLLAFRGLEGWAERPGLGQAVDRFEHARDGLEEIARAMAEERDRADPAYVERLAVIDVQLETYREEEIGLNQALVLAKRDVEGATSRLSGGEQEAGSKFQVKVLRGRYLGLFSTLGPIRTLGGREHFLDVLARRSGKLEAAAVSLGAEREKLEKYLAGEAPEILRQYVEYTRLDESSPAFDSTHSIQGDLRDWVAEQIVTIEANSLQRYEDLAKQAAERAEYYFQHAFIHELRERFSRVEEAVYSMSQALKGHPFHNERYRFFHEPSGSHHAVWELVQRSREDDSLLLPLFQEVEITEETPHGEALLRVRDLLLSSDVEVEAFADYRNYFVFDLEMIDVQTKRRTNLESRQGTGSGAEQQTPYYVAIGASLATLYHRARHRVGTRGVMDDPGLGLVILDEAFSNMDPKNVWAAFEYYRDLGLQLIVAAPYDKRAVLLEKVETVVDIWRDGDYADTETSYPGARLREELARRNPAHYDMDDFRRFVEAHSSRFDESGRG</sequence>
<dbReference type="Pfam" id="PF06470">
    <property type="entry name" value="SMC_hinge"/>
    <property type="match status" value="1"/>
</dbReference>
<feature type="coiled-coil region" evidence="1">
    <location>
        <begin position="326"/>
        <end position="353"/>
    </location>
</feature>
<dbReference type="Proteomes" id="UP000554286">
    <property type="component" value="Unassembled WGS sequence"/>
</dbReference>
<protein>
    <submittedName>
        <fullName evidence="3">Tetratricopeptide (TPR) repeat protein</fullName>
    </submittedName>
</protein>
<dbReference type="EMBL" id="JACIGK010000006">
    <property type="protein sequence ID" value="MBB4265413.1"/>
    <property type="molecule type" value="Genomic_DNA"/>
</dbReference>
<keyword evidence="1" id="KW-0175">Coiled coil</keyword>
<dbReference type="GO" id="GO:0000731">
    <property type="term" value="P:DNA synthesis involved in DNA repair"/>
    <property type="evidence" value="ECO:0007669"/>
    <property type="project" value="TreeGrafter"/>
</dbReference>
<dbReference type="RefSeq" id="WP_184043043.1">
    <property type="nucleotide sequence ID" value="NZ_JACIGK010000006.1"/>
</dbReference>
<evidence type="ECO:0000313" key="3">
    <source>
        <dbReference type="EMBL" id="MBB4265413.1"/>
    </source>
</evidence>